<dbReference type="Proteomes" id="UP001331761">
    <property type="component" value="Unassembled WGS sequence"/>
</dbReference>
<dbReference type="PANTHER" id="PTHR24033">
    <property type="entry name" value="EGF-LIKE DOMAIN-CONTAINING PROTEIN"/>
    <property type="match status" value="1"/>
</dbReference>
<keyword evidence="7" id="KW-1185">Reference proteome</keyword>
<feature type="domain" description="EGF-like" evidence="5">
    <location>
        <begin position="8"/>
        <end position="49"/>
    </location>
</feature>
<name>A0AAN8F2L2_TRICO</name>
<dbReference type="AlphaFoldDB" id="A0AAN8F2L2"/>
<dbReference type="InterPro" id="IPR013032">
    <property type="entry name" value="EGF-like_CS"/>
</dbReference>
<proteinExistence type="predicted"/>
<sequence length="245" mass="26509">WVGQECRSPVTCISTEDQYLCKNGGICTVHEGETPTCDCGSRFIGATCEEVKDPCKGVICQNAGSCRPLQDSHFCYCQPGYTGSYCESPIDECALQNPCQQGSCIQETGQIRCVCTAGWTGECVVSTAKPSWISAKTLIPVNMTTSVEVKYPACKFVIVAWNIEEIIARKRSCTASWNHVLIMGHVLRNSPMATRATVKKSPCGNITCMNGGTCTVKNGNAVCLCPPNYTGTRCEIRVVNFSVSN</sequence>
<dbReference type="PANTHER" id="PTHR24033:SF151">
    <property type="entry name" value="NOTCH 2"/>
    <property type="match status" value="1"/>
</dbReference>
<dbReference type="InterPro" id="IPR000742">
    <property type="entry name" value="EGF"/>
</dbReference>
<gene>
    <name evidence="6" type="ORF">GCK32_016457</name>
</gene>
<accession>A0AAN8F2L2</accession>
<evidence type="ECO:0000313" key="6">
    <source>
        <dbReference type="EMBL" id="KAK5966327.1"/>
    </source>
</evidence>
<evidence type="ECO:0000256" key="4">
    <source>
        <dbReference type="PROSITE-ProRule" id="PRU00076"/>
    </source>
</evidence>
<feature type="disulfide bond" evidence="4">
    <location>
        <begin position="77"/>
        <end position="86"/>
    </location>
</feature>
<evidence type="ECO:0000256" key="1">
    <source>
        <dbReference type="ARBA" id="ARBA00022536"/>
    </source>
</evidence>
<dbReference type="GO" id="GO:0005509">
    <property type="term" value="F:calcium ion binding"/>
    <property type="evidence" value="ECO:0007669"/>
    <property type="project" value="InterPro"/>
</dbReference>
<dbReference type="SUPFAM" id="SSF57196">
    <property type="entry name" value="EGF/Laminin"/>
    <property type="match status" value="4"/>
</dbReference>
<feature type="domain" description="EGF-like" evidence="5">
    <location>
        <begin position="51"/>
        <end position="87"/>
    </location>
</feature>
<organism evidence="6 7">
    <name type="scientific">Trichostrongylus colubriformis</name>
    <name type="common">Black scour worm</name>
    <dbReference type="NCBI Taxonomy" id="6319"/>
    <lineage>
        <taxon>Eukaryota</taxon>
        <taxon>Metazoa</taxon>
        <taxon>Ecdysozoa</taxon>
        <taxon>Nematoda</taxon>
        <taxon>Chromadorea</taxon>
        <taxon>Rhabditida</taxon>
        <taxon>Rhabditina</taxon>
        <taxon>Rhabditomorpha</taxon>
        <taxon>Strongyloidea</taxon>
        <taxon>Trichostrongylidae</taxon>
        <taxon>Trichostrongylus</taxon>
    </lineage>
</organism>
<comment type="caution">
    <text evidence="4">Lacks conserved residue(s) required for the propagation of feature annotation.</text>
</comment>
<feature type="domain" description="EGF-like" evidence="5">
    <location>
        <begin position="199"/>
        <end position="235"/>
    </location>
</feature>
<dbReference type="InterPro" id="IPR001881">
    <property type="entry name" value="EGF-like_Ca-bd_dom"/>
</dbReference>
<dbReference type="PROSITE" id="PS00022">
    <property type="entry name" value="EGF_1"/>
    <property type="match status" value="3"/>
</dbReference>
<dbReference type="FunFam" id="2.10.25.10:FF:000373">
    <property type="entry name" value="sushi, nidogen and EGF-like domain-containing protein 1"/>
    <property type="match status" value="2"/>
</dbReference>
<dbReference type="Pfam" id="PF12661">
    <property type="entry name" value="hEGF"/>
    <property type="match status" value="1"/>
</dbReference>
<dbReference type="Pfam" id="PF00008">
    <property type="entry name" value="EGF"/>
    <property type="match status" value="1"/>
</dbReference>
<dbReference type="CDD" id="cd00054">
    <property type="entry name" value="EGF_CA"/>
    <property type="match status" value="3"/>
</dbReference>
<dbReference type="SMART" id="SM00179">
    <property type="entry name" value="EGF_CA"/>
    <property type="match status" value="3"/>
</dbReference>
<keyword evidence="2" id="KW-0677">Repeat</keyword>
<keyword evidence="1 4" id="KW-0245">EGF-like domain</keyword>
<dbReference type="PROSITE" id="PS01186">
    <property type="entry name" value="EGF_2"/>
    <property type="match status" value="1"/>
</dbReference>
<evidence type="ECO:0000256" key="2">
    <source>
        <dbReference type="ARBA" id="ARBA00022737"/>
    </source>
</evidence>
<dbReference type="PROSITE" id="PS50026">
    <property type="entry name" value="EGF_3"/>
    <property type="match status" value="4"/>
</dbReference>
<keyword evidence="3 4" id="KW-1015">Disulfide bond</keyword>
<comment type="caution">
    <text evidence="6">The sequence shown here is derived from an EMBL/GenBank/DDBJ whole genome shotgun (WGS) entry which is preliminary data.</text>
</comment>
<dbReference type="SMART" id="SM00181">
    <property type="entry name" value="EGF"/>
    <property type="match status" value="4"/>
</dbReference>
<evidence type="ECO:0000259" key="5">
    <source>
        <dbReference type="PROSITE" id="PS50026"/>
    </source>
</evidence>
<protein>
    <recommendedName>
        <fullName evidence="5">EGF-like domain-containing protein</fullName>
    </recommendedName>
</protein>
<reference evidence="6 7" key="1">
    <citation type="submission" date="2019-10" db="EMBL/GenBank/DDBJ databases">
        <title>Assembly and Annotation for the nematode Trichostrongylus colubriformis.</title>
        <authorList>
            <person name="Martin J."/>
        </authorList>
    </citation>
    <scope>NUCLEOTIDE SEQUENCE [LARGE SCALE GENOMIC DNA]</scope>
    <source>
        <strain evidence="6">G859</strain>
        <tissue evidence="6">Whole worm</tissue>
    </source>
</reference>
<dbReference type="InterPro" id="IPR051830">
    <property type="entry name" value="NOTCH_homolog"/>
</dbReference>
<evidence type="ECO:0000256" key="3">
    <source>
        <dbReference type="ARBA" id="ARBA00023157"/>
    </source>
</evidence>
<evidence type="ECO:0000313" key="7">
    <source>
        <dbReference type="Proteomes" id="UP001331761"/>
    </source>
</evidence>
<feature type="domain" description="EGF-like" evidence="5">
    <location>
        <begin position="89"/>
        <end position="124"/>
    </location>
</feature>
<dbReference type="Gene3D" id="2.10.25.10">
    <property type="entry name" value="Laminin"/>
    <property type="match status" value="4"/>
</dbReference>
<feature type="disulfide bond" evidence="4">
    <location>
        <begin position="39"/>
        <end position="48"/>
    </location>
</feature>
<feature type="non-terminal residue" evidence="6">
    <location>
        <position position="1"/>
    </location>
</feature>
<dbReference type="EMBL" id="WIXE01023612">
    <property type="protein sequence ID" value="KAK5966327.1"/>
    <property type="molecule type" value="Genomic_DNA"/>
</dbReference>
<feature type="disulfide bond" evidence="4">
    <location>
        <begin position="225"/>
        <end position="234"/>
    </location>
</feature>